<reference evidence="1 2" key="1">
    <citation type="submission" date="2016-10" db="EMBL/GenBank/DDBJ databases">
        <title>Genome sequencing of Aspergillus oryzae BCC7051.</title>
        <authorList>
            <person name="Thammarongtham C."/>
            <person name="Vorapreeda T."/>
            <person name="Nookaew I."/>
            <person name="Srisuk T."/>
            <person name="Land M."/>
            <person name="Jeennor S."/>
            <person name="Laoteng K."/>
        </authorList>
    </citation>
    <scope>NUCLEOTIDE SEQUENCE [LARGE SCALE GENOMIC DNA]</scope>
    <source>
        <strain evidence="1 2">BCC7051</strain>
    </source>
</reference>
<evidence type="ECO:0000313" key="2">
    <source>
        <dbReference type="Proteomes" id="UP000190312"/>
    </source>
</evidence>
<evidence type="ECO:0000313" key="1">
    <source>
        <dbReference type="EMBL" id="OOO09759.1"/>
    </source>
</evidence>
<dbReference type="AlphaFoldDB" id="A0A1S9DL15"/>
<proteinExistence type="predicted"/>
<gene>
    <name evidence="1" type="ORF">OAory_01055670</name>
</gene>
<protein>
    <submittedName>
        <fullName evidence="1">Uncharacterized protein</fullName>
    </submittedName>
</protein>
<dbReference type="EMBL" id="MKZY01000004">
    <property type="protein sequence ID" value="OOO09759.1"/>
    <property type="molecule type" value="Genomic_DNA"/>
</dbReference>
<comment type="caution">
    <text evidence="1">The sequence shown here is derived from an EMBL/GenBank/DDBJ whole genome shotgun (WGS) entry which is preliminary data.</text>
</comment>
<dbReference type="OrthoDB" id="10457436at2759"/>
<dbReference type="Proteomes" id="UP000190312">
    <property type="component" value="Unassembled WGS sequence"/>
</dbReference>
<name>A0A1S9DL15_ASPOZ</name>
<sequence>MTDRVDRLLGHICHALREALASAETIIAVKSSKETYQTSGAAYEIEEYDEHFDKDDAHIIVPKWEEVARLHQDLKSYFYHLLSEDPYGVLQPENGDPDDGQVIYHNDWRTRQSLAQAAPSVKDRIREAYKNCLGANAHEWHSDDEDEED</sequence>
<organism evidence="1 2">
    <name type="scientific">Aspergillus oryzae</name>
    <name type="common">Yellow koji mold</name>
    <dbReference type="NCBI Taxonomy" id="5062"/>
    <lineage>
        <taxon>Eukaryota</taxon>
        <taxon>Fungi</taxon>
        <taxon>Dikarya</taxon>
        <taxon>Ascomycota</taxon>
        <taxon>Pezizomycotina</taxon>
        <taxon>Eurotiomycetes</taxon>
        <taxon>Eurotiomycetidae</taxon>
        <taxon>Eurotiales</taxon>
        <taxon>Aspergillaceae</taxon>
        <taxon>Aspergillus</taxon>
        <taxon>Aspergillus subgen. Circumdati</taxon>
    </lineage>
</organism>
<accession>A0A1S9DL15</accession>